<sequence length="37" mass="4700">MEKEDKYPEYSLYHLQTFLRFYLFLFEKFAIVVTYQV</sequence>
<evidence type="ECO:0000313" key="1">
    <source>
        <dbReference type="EMBL" id="SFV52045.1"/>
    </source>
</evidence>
<dbReference type="AlphaFoldDB" id="A0A1W1BEX6"/>
<reference evidence="1" key="1">
    <citation type="submission" date="2016-10" db="EMBL/GenBank/DDBJ databases">
        <authorList>
            <person name="de Groot N.N."/>
        </authorList>
    </citation>
    <scope>NUCLEOTIDE SEQUENCE</scope>
</reference>
<accession>A0A1W1BEX6</accession>
<organism evidence="1">
    <name type="scientific">hydrothermal vent metagenome</name>
    <dbReference type="NCBI Taxonomy" id="652676"/>
    <lineage>
        <taxon>unclassified sequences</taxon>
        <taxon>metagenomes</taxon>
        <taxon>ecological metagenomes</taxon>
    </lineage>
</organism>
<name>A0A1W1BEX6_9ZZZZ</name>
<protein>
    <submittedName>
        <fullName evidence="1">Uncharacterized protein</fullName>
    </submittedName>
</protein>
<gene>
    <name evidence="1" type="ORF">MNB_SV-12-1</name>
</gene>
<dbReference type="EMBL" id="FPHE01000028">
    <property type="protein sequence ID" value="SFV52045.1"/>
    <property type="molecule type" value="Genomic_DNA"/>
</dbReference>
<proteinExistence type="predicted"/>